<dbReference type="Proteomes" id="UP000235965">
    <property type="component" value="Unassembled WGS sequence"/>
</dbReference>
<dbReference type="InterPro" id="IPR008974">
    <property type="entry name" value="TRAF-like"/>
</dbReference>
<dbReference type="AlphaFoldDB" id="A0A2J7PKP8"/>
<protein>
    <submittedName>
        <fullName evidence="2">Uncharacterized protein</fullName>
    </submittedName>
</protein>
<comment type="caution">
    <text evidence="2">The sequence shown here is derived from an EMBL/GenBank/DDBJ whole genome shotgun (WGS) entry which is preliminary data.</text>
</comment>
<dbReference type="Gene3D" id="2.60.210.10">
    <property type="entry name" value="Apoptosis, Tumor Necrosis Factor Receptor Associated Protein 2, Chain A"/>
    <property type="match status" value="1"/>
</dbReference>
<dbReference type="OrthoDB" id="10564582at2759"/>
<evidence type="ECO:0000313" key="2">
    <source>
        <dbReference type="EMBL" id="PNF16917.1"/>
    </source>
</evidence>
<organism evidence="2 3">
    <name type="scientific">Cryptotermes secundus</name>
    <dbReference type="NCBI Taxonomy" id="105785"/>
    <lineage>
        <taxon>Eukaryota</taxon>
        <taxon>Metazoa</taxon>
        <taxon>Ecdysozoa</taxon>
        <taxon>Arthropoda</taxon>
        <taxon>Hexapoda</taxon>
        <taxon>Insecta</taxon>
        <taxon>Pterygota</taxon>
        <taxon>Neoptera</taxon>
        <taxon>Polyneoptera</taxon>
        <taxon>Dictyoptera</taxon>
        <taxon>Blattodea</taxon>
        <taxon>Blattoidea</taxon>
        <taxon>Termitoidae</taxon>
        <taxon>Kalotermitidae</taxon>
        <taxon>Cryptotermitinae</taxon>
        <taxon>Cryptotermes</taxon>
    </lineage>
</organism>
<feature type="region of interest" description="Disordered" evidence="1">
    <location>
        <begin position="125"/>
        <end position="144"/>
    </location>
</feature>
<dbReference type="InParanoid" id="A0A2J7PKP8"/>
<dbReference type="SUPFAM" id="SSF49599">
    <property type="entry name" value="TRAF domain-like"/>
    <property type="match status" value="1"/>
</dbReference>
<evidence type="ECO:0000256" key="1">
    <source>
        <dbReference type="SAM" id="MobiDB-lite"/>
    </source>
</evidence>
<dbReference type="EMBL" id="NEVH01024534">
    <property type="protein sequence ID" value="PNF16917.1"/>
    <property type="molecule type" value="Genomic_DNA"/>
</dbReference>
<reference evidence="2 3" key="1">
    <citation type="submission" date="2017-12" db="EMBL/GenBank/DDBJ databases">
        <title>Hemimetabolous genomes reveal molecular basis of termite eusociality.</title>
        <authorList>
            <person name="Harrison M.C."/>
            <person name="Jongepier E."/>
            <person name="Robertson H.M."/>
            <person name="Arning N."/>
            <person name="Bitard-Feildel T."/>
            <person name="Chao H."/>
            <person name="Childers C.P."/>
            <person name="Dinh H."/>
            <person name="Doddapaneni H."/>
            <person name="Dugan S."/>
            <person name="Gowin J."/>
            <person name="Greiner C."/>
            <person name="Han Y."/>
            <person name="Hu H."/>
            <person name="Hughes D.S.T."/>
            <person name="Huylmans A.-K."/>
            <person name="Kemena C."/>
            <person name="Kremer L.P.M."/>
            <person name="Lee S.L."/>
            <person name="Lopez-Ezquerra A."/>
            <person name="Mallet L."/>
            <person name="Monroy-Kuhn J.M."/>
            <person name="Moser A."/>
            <person name="Murali S.C."/>
            <person name="Muzny D.M."/>
            <person name="Otani S."/>
            <person name="Piulachs M.-D."/>
            <person name="Poelchau M."/>
            <person name="Qu J."/>
            <person name="Schaub F."/>
            <person name="Wada-Katsumata A."/>
            <person name="Worley K.C."/>
            <person name="Xie Q."/>
            <person name="Ylla G."/>
            <person name="Poulsen M."/>
            <person name="Gibbs R.A."/>
            <person name="Schal C."/>
            <person name="Richards S."/>
            <person name="Belles X."/>
            <person name="Korb J."/>
            <person name="Bornberg-Bauer E."/>
        </authorList>
    </citation>
    <scope>NUCLEOTIDE SEQUENCE [LARGE SCALE GENOMIC DNA]</scope>
    <source>
        <tissue evidence="2">Whole body</tissue>
    </source>
</reference>
<gene>
    <name evidence="2" type="ORF">B7P43_G04211</name>
</gene>
<accession>A0A2J7PKP8</accession>
<feature type="compositionally biased region" description="Basic and acidic residues" evidence="1">
    <location>
        <begin position="8"/>
        <end position="34"/>
    </location>
</feature>
<feature type="region of interest" description="Disordered" evidence="1">
    <location>
        <begin position="1"/>
        <end position="87"/>
    </location>
</feature>
<keyword evidence="3" id="KW-1185">Reference proteome</keyword>
<proteinExistence type="predicted"/>
<evidence type="ECO:0000313" key="3">
    <source>
        <dbReference type="Proteomes" id="UP000235965"/>
    </source>
</evidence>
<sequence length="388" mass="44397">MSRPWRTAIDDAAKETEEDRETKQFAREAERPEHGQGTQELLELSQGEQPPPSIVKELLRKVLDQEEEDKPEMQPLPPKQQVSSSQTNVQYRILTRQKGSTHTHHSNVGSGKGLLQNEWLRHGNHLPEQAGNHNQSSGEKMKHETNQEPYLSKTERNYPRYQTGPQELLQHQTVNTQMQTYYGKTFPQKVTNNPMPQMAHDQQYNAATEVGMNSAPQGLPELNLPLHLQGFLNPPVLCPLGMLPSGACPWKGDNRYREMHVDTSHANYTVSTNFIRLSRNCVMLMNVYAEYFLCYAVAVTDPDRLYCVVQHACTSYNCMLTYQYRCDIYAENRYEKLSVTKLVAHFRDDFNTLTQKGNCLSLDRATVNSFTADNGFYVNVTILIPEQV</sequence>
<name>A0A2J7PKP8_9NEOP</name>